<protein>
    <submittedName>
        <fullName evidence="1">Glutamine amidotransferase</fullName>
        <ecNumber evidence="1">2.4.2.-</ecNumber>
    </submittedName>
</protein>
<organism evidence="1 2">
    <name type="scientific">Sporomusa silvacetica DSM 10669</name>
    <dbReference type="NCBI Taxonomy" id="1123289"/>
    <lineage>
        <taxon>Bacteria</taxon>
        <taxon>Bacillati</taxon>
        <taxon>Bacillota</taxon>
        <taxon>Negativicutes</taxon>
        <taxon>Selenomonadales</taxon>
        <taxon>Sporomusaceae</taxon>
        <taxon>Sporomusa</taxon>
    </lineage>
</organism>
<dbReference type="PROSITE" id="PS51273">
    <property type="entry name" value="GATASE_TYPE_1"/>
    <property type="match status" value="1"/>
</dbReference>
<keyword evidence="1" id="KW-0808">Transferase</keyword>
<proteinExistence type="predicted"/>
<dbReference type="EC" id="2.4.2.-" evidence="1"/>
<sequence length="239" mass="25441">MAKPLIGITTSLFLTEGGIMNGTKRQFVSDAYIQAVLCAGGVPVLLPIIAEQAAIVEQIAAVDGLLLSGGGDIQPQIFGEEPMRGLGTVLPERDTHELELVKLALASGKPVLGICRGCQLLNVALGGSIDQHLTEATVQHDQQSPGDYAGHTVILEHDSRLAGIWGDTVMTNSFHHQAIKAVAPGLWITARAKDGVIEAVEHETAPFAVGVQWHPELMIYKNPAMLALFTAFVNTANRK</sequence>
<name>A0ABZ3IQT9_9FIRM</name>
<keyword evidence="1" id="KW-0315">Glutamine amidotransferase</keyword>
<dbReference type="Gene3D" id="3.40.50.880">
    <property type="match status" value="1"/>
</dbReference>
<evidence type="ECO:0000313" key="2">
    <source>
        <dbReference type="Proteomes" id="UP000216752"/>
    </source>
</evidence>
<dbReference type="Pfam" id="PF07722">
    <property type="entry name" value="Peptidase_C26"/>
    <property type="match status" value="1"/>
</dbReference>
<reference evidence="1" key="1">
    <citation type="submission" date="2024-05" db="EMBL/GenBank/DDBJ databases">
        <title>Isolation and characterization of Sporomusa carbonis sp. nov., a carboxydotrophic hydrogenogen in the genus of Sporomusa isolated from a charcoal burning pile.</title>
        <authorList>
            <person name="Boeer T."/>
            <person name="Rosenbaum F."/>
            <person name="Eysell L."/>
            <person name="Mueller V."/>
            <person name="Daniel R."/>
            <person name="Poehlein A."/>
        </authorList>
    </citation>
    <scope>NUCLEOTIDE SEQUENCE [LARGE SCALE GENOMIC DNA]</scope>
    <source>
        <strain evidence="1">DSM 10669</strain>
    </source>
</reference>
<dbReference type="InterPro" id="IPR011697">
    <property type="entry name" value="Peptidase_C26"/>
</dbReference>
<evidence type="ECO:0000313" key="1">
    <source>
        <dbReference type="EMBL" id="XFO67935.1"/>
    </source>
</evidence>
<dbReference type="SUPFAM" id="SSF52317">
    <property type="entry name" value="Class I glutamine amidotransferase-like"/>
    <property type="match status" value="1"/>
</dbReference>
<dbReference type="PANTHER" id="PTHR43235">
    <property type="entry name" value="GLUTAMINE AMIDOTRANSFERASE PB2B2.05-RELATED"/>
    <property type="match status" value="1"/>
</dbReference>
<keyword evidence="1" id="KW-0328">Glycosyltransferase</keyword>
<dbReference type="GO" id="GO:0016757">
    <property type="term" value="F:glycosyltransferase activity"/>
    <property type="evidence" value="ECO:0007669"/>
    <property type="project" value="UniProtKB-KW"/>
</dbReference>
<dbReference type="InterPro" id="IPR044668">
    <property type="entry name" value="PuuD-like"/>
</dbReference>
<dbReference type="Proteomes" id="UP000216752">
    <property type="component" value="Chromosome"/>
</dbReference>
<dbReference type="EMBL" id="CP155573">
    <property type="protein sequence ID" value="XFO67935.1"/>
    <property type="molecule type" value="Genomic_DNA"/>
</dbReference>
<accession>A0ABZ3IQT9</accession>
<dbReference type="PANTHER" id="PTHR43235:SF1">
    <property type="entry name" value="GLUTAMINE AMIDOTRANSFERASE PB2B2.05-RELATED"/>
    <property type="match status" value="1"/>
</dbReference>
<gene>
    <name evidence="1" type="ORF">SPSIL_041550</name>
</gene>
<dbReference type="InterPro" id="IPR029062">
    <property type="entry name" value="Class_I_gatase-like"/>
</dbReference>
<keyword evidence="2" id="KW-1185">Reference proteome</keyword>
<dbReference type="RefSeq" id="WP_094603753.1">
    <property type="nucleotide sequence ID" value="NZ_CP155573.1"/>
</dbReference>
<dbReference type="CDD" id="cd01745">
    <property type="entry name" value="GATase1_2"/>
    <property type="match status" value="1"/>
</dbReference>